<feature type="compositionally biased region" description="Basic and acidic residues" evidence="1">
    <location>
        <begin position="22"/>
        <end position="31"/>
    </location>
</feature>
<comment type="caution">
    <text evidence="2">The sequence shown here is derived from an EMBL/GenBank/DDBJ whole genome shotgun (WGS) entry which is preliminary data.</text>
</comment>
<feature type="region of interest" description="Disordered" evidence="1">
    <location>
        <begin position="1"/>
        <end position="31"/>
    </location>
</feature>
<reference evidence="2 3" key="1">
    <citation type="journal article" date="2021" name="Commun. Biol.">
        <title>The genome of Shorea leprosula (Dipterocarpaceae) highlights the ecological relevance of drought in aseasonal tropical rainforests.</title>
        <authorList>
            <person name="Ng K.K.S."/>
            <person name="Kobayashi M.J."/>
            <person name="Fawcett J.A."/>
            <person name="Hatakeyama M."/>
            <person name="Paape T."/>
            <person name="Ng C.H."/>
            <person name="Ang C.C."/>
            <person name="Tnah L.H."/>
            <person name="Lee C.T."/>
            <person name="Nishiyama T."/>
            <person name="Sese J."/>
            <person name="O'Brien M.J."/>
            <person name="Copetti D."/>
            <person name="Mohd Noor M.I."/>
            <person name="Ong R.C."/>
            <person name="Putra M."/>
            <person name="Sireger I.Z."/>
            <person name="Indrioko S."/>
            <person name="Kosugi Y."/>
            <person name="Izuno A."/>
            <person name="Isagi Y."/>
            <person name="Lee S.L."/>
            <person name="Shimizu K.K."/>
        </authorList>
    </citation>
    <scope>NUCLEOTIDE SEQUENCE [LARGE SCALE GENOMIC DNA]</scope>
    <source>
        <strain evidence="2">214</strain>
    </source>
</reference>
<dbReference type="PANTHER" id="PTHR47584">
    <property type="match status" value="1"/>
</dbReference>
<dbReference type="EMBL" id="BPVZ01000066">
    <property type="protein sequence ID" value="GKV24547.1"/>
    <property type="molecule type" value="Genomic_DNA"/>
</dbReference>
<evidence type="ECO:0000256" key="1">
    <source>
        <dbReference type="SAM" id="MobiDB-lite"/>
    </source>
</evidence>
<feature type="region of interest" description="Disordered" evidence="1">
    <location>
        <begin position="99"/>
        <end position="164"/>
    </location>
</feature>
<dbReference type="Proteomes" id="UP001054252">
    <property type="component" value="Unassembled WGS sequence"/>
</dbReference>
<feature type="compositionally biased region" description="Basic and acidic residues" evidence="1">
    <location>
        <begin position="1"/>
        <end position="14"/>
    </location>
</feature>
<proteinExistence type="predicted"/>
<accession>A0AAV5KIX1</accession>
<keyword evidence="3" id="KW-1185">Reference proteome</keyword>
<protein>
    <recommendedName>
        <fullName evidence="4">BZIP domain-containing protein</fullName>
    </recommendedName>
</protein>
<sequence length="245" mass="28360">MTAEQRARRNEINRQSRKKKKNEVIEMKDKLKKHEDEMKNLRIENAELEHAKVSMGEELQALTAVKDKLESDLEEFKQERDKLNAFLQELLKDKDFKFIKGGDKHDMKPTQDHSPSDEESHSEKEISAGNFDGGDSEDDNDYKMKKKRAARSASSEGRSGKVPKFACYDARADQRHGSTSNHTAMVKDPYSIADCIRILNTMGDIPYTIVKKATDKFKSPDDRETFVELREDWRMDWVKDLENDA</sequence>
<feature type="compositionally biased region" description="Basic and acidic residues" evidence="1">
    <location>
        <begin position="99"/>
        <end position="126"/>
    </location>
</feature>
<evidence type="ECO:0008006" key="4">
    <source>
        <dbReference type="Google" id="ProtNLM"/>
    </source>
</evidence>
<dbReference type="InterPro" id="IPR045026">
    <property type="entry name" value="LIMYB"/>
</dbReference>
<evidence type="ECO:0000313" key="2">
    <source>
        <dbReference type="EMBL" id="GKV24547.1"/>
    </source>
</evidence>
<organism evidence="2 3">
    <name type="scientific">Rubroshorea leprosula</name>
    <dbReference type="NCBI Taxonomy" id="152421"/>
    <lineage>
        <taxon>Eukaryota</taxon>
        <taxon>Viridiplantae</taxon>
        <taxon>Streptophyta</taxon>
        <taxon>Embryophyta</taxon>
        <taxon>Tracheophyta</taxon>
        <taxon>Spermatophyta</taxon>
        <taxon>Magnoliopsida</taxon>
        <taxon>eudicotyledons</taxon>
        <taxon>Gunneridae</taxon>
        <taxon>Pentapetalae</taxon>
        <taxon>rosids</taxon>
        <taxon>malvids</taxon>
        <taxon>Malvales</taxon>
        <taxon>Dipterocarpaceae</taxon>
        <taxon>Rubroshorea</taxon>
    </lineage>
</organism>
<dbReference type="PANTHER" id="PTHR47584:SF14">
    <property type="entry name" value="L10-INTERACTING MYB DOMAIN-CONTAINING PROTEIN-LIKE"/>
    <property type="match status" value="1"/>
</dbReference>
<name>A0AAV5KIX1_9ROSI</name>
<dbReference type="AlphaFoldDB" id="A0AAV5KIX1"/>
<evidence type="ECO:0000313" key="3">
    <source>
        <dbReference type="Proteomes" id="UP001054252"/>
    </source>
</evidence>
<gene>
    <name evidence="2" type="ORF">SLEP1_g34147</name>
</gene>